<dbReference type="EMBL" id="LCYC01000062">
    <property type="protein sequence ID" value="KWV71233.1"/>
    <property type="molecule type" value="Genomic_DNA"/>
</dbReference>
<gene>
    <name evidence="1" type="ORF">PFL603g_05916</name>
</gene>
<evidence type="ECO:0000313" key="1">
    <source>
        <dbReference type="EMBL" id="KWV71233.1"/>
    </source>
</evidence>
<organism evidence="1 2">
    <name type="scientific">Pseudomonas fluorescens</name>
    <dbReference type="NCBI Taxonomy" id="294"/>
    <lineage>
        <taxon>Bacteria</taxon>
        <taxon>Pseudomonadati</taxon>
        <taxon>Pseudomonadota</taxon>
        <taxon>Gammaproteobacteria</taxon>
        <taxon>Pseudomonadales</taxon>
        <taxon>Pseudomonadaceae</taxon>
        <taxon>Pseudomonas</taxon>
    </lineage>
</organism>
<comment type="caution">
    <text evidence="1">The sequence shown here is derived from an EMBL/GenBank/DDBJ whole genome shotgun (WGS) entry which is preliminary data.</text>
</comment>
<dbReference type="Proteomes" id="UP000063434">
    <property type="component" value="Unassembled WGS sequence"/>
</dbReference>
<evidence type="ECO:0000313" key="2">
    <source>
        <dbReference type="Proteomes" id="UP000063434"/>
    </source>
</evidence>
<sequence length="61" mass="6364">MWEPGLPAMQTPRCISDTQVMLSQASQLPHKPPPTFGFGGVSYGGRSDPVAPASLPAMPVA</sequence>
<protein>
    <submittedName>
        <fullName evidence="1">Uncharacterized protein</fullName>
    </submittedName>
</protein>
<name>A0A120FXB6_PSEFL</name>
<accession>A0A120FXB6</accession>
<dbReference type="AlphaFoldDB" id="A0A120FXB6"/>
<proteinExistence type="predicted"/>
<reference evidence="1 2" key="1">
    <citation type="submission" date="2015-05" db="EMBL/GenBank/DDBJ databases">
        <title>A genomic and transcriptomic approach to investigate the blue pigment phenotype in Pseudomonas fluorescens.</title>
        <authorList>
            <person name="Andreani N.A."/>
            <person name="Cardazzo B."/>
        </authorList>
    </citation>
    <scope>NUCLEOTIDE SEQUENCE [LARGE SCALE GENOMIC DNA]</scope>
    <source>
        <strain evidence="1 2">Ps_40</strain>
    </source>
</reference>